<evidence type="ECO:0000256" key="4">
    <source>
        <dbReference type="ARBA" id="ARBA00022670"/>
    </source>
</evidence>
<dbReference type="InterPro" id="IPR018487">
    <property type="entry name" value="Hemopexin-like_repeat"/>
</dbReference>
<feature type="binding site" evidence="14">
    <location>
        <position position="223"/>
    </location>
    <ligand>
        <name>Ca(2+)</name>
        <dbReference type="ChEBI" id="CHEBI:29108"/>
        <label>3</label>
    </ligand>
</feature>
<reference evidence="19 20" key="1">
    <citation type="journal article" date="2023" name="Sci. Data">
        <title>Genome assembly of the Korean intertidal mud-creeper Batillaria attramentaria.</title>
        <authorList>
            <person name="Patra A.K."/>
            <person name="Ho P.T."/>
            <person name="Jun S."/>
            <person name="Lee S.J."/>
            <person name="Kim Y."/>
            <person name="Won Y.J."/>
        </authorList>
    </citation>
    <scope>NUCLEOTIDE SEQUENCE [LARGE SCALE GENOMIC DNA]</scope>
    <source>
        <strain evidence="19">Wonlab-2016</strain>
    </source>
</reference>
<comment type="cofactor">
    <cofactor evidence="14">
        <name>Zn(2+)</name>
        <dbReference type="ChEBI" id="CHEBI:29105"/>
    </cofactor>
    <text evidence="14">Binds 2 Zn(2+) ions per subunit.</text>
</comment>
<dbReference type="GO" id="GO:0006508">
    <property type="term" value="P:proteolysis"/>
    <property type="evidence" value="ECO:0007669"/>
    <property type="project" value="UniProtKB-KW"/>
</dbReference>
<dbReference type="GO" id="GO:0046872">
    <property type="term" value="F:metal ion binding"/>
    <property type="evidence" value="ECO:0007669"/>
    <property type="project" value="UniProtKB-KW"/>
</dbReference>
<feature type="chain" id="PRO_5044750097" description="Peptidase metallopeptidase domain-containing protein" evidence="17">
    <location>
        <begin position="18"/>
        <end position="581"/>
    </location>
</feature>
<protein>
    <recommendedName>
        <fullName evidence="18">Peptidase metallopeptidase domain-containing protein</fullName>
    </recommendedName>
</protein>
<keyword evidence="3" id="KW-0964">Secreted</keyword>
<name>A0ABD0J3R8_9CAEN</name>
<feature type="binding site" evidence="14">
    <location>
        <position position="228"/>
    </location>
    <ligand>
        <name>Zn(2+)</name>
        <dbReference type="ChEBI" id="CHEBI:29105"/>
        <label>1</label>
    </ligand>
</feature>
<keyword evidence="10" id="KW-0482">Metalloprotease</keyword>
<feature type="binding site" evidence="14">
    <location>
        <position position="245"/>
    </location>
    <ligand>
        <name>Ca(2+)</name>
        <dbReference type="ChEBI" id="CHEBI:29108"/>
        <label>3</label>
    </ligand>
</feature>
<dbReference type="SUPFAM" id="SSF50923">
    <property type="entry name" value="Hemopexin-like domain"/>
    <property type="match status" value="1"/>
</dbReference>
<dbReference type="PANTHER" id="PTHR10201:SF323">
    <property type="entry name" value="MATRIX METALLOPROTEINASE-21"/>
    <property type="match status" value="1"/>
</dbReference>
<dbReference type="Proteomes" id="UP001519460">
    <property type="component" value="Unassembled WGS sequence"/>
</dbReference>
<evidence type="ECO:0000256" key="13">
    <source>
        <dbReference type="PIRSR" id="PIRSR001191-2"/>
    </source>
</evidence>
<keyword evidence="9 14" id="KW-0106">Calcium</keyword>
<dbReference type="FunFam" id="3.40.390.10:FF:000007">
    <property type="entry name" value="Collagenase 3"/>
    <property type="match status" value="1"/>
</dbReference>
<feature type="binding site" evidence="14">
    <location>
        <position position="221"/>
    </location>
    <ligand>
        <name>Ca(2+)</name>
        <dbReference type="ChEBI" id="CHEBI:29108"/>
        <label>3</label>
    </ligand>
</feature>
<dbReference type="InterPro" id="IPR002477">
    <property type="entry name" value="Peptidoglycan-bd-like"/>
</dbReference>
<dbReference type="InterPro" id="IPR036365">
    <property type="entry name" value="PGBD-like_sf"/>
</dbReference>
<dbReference type="CDD" id="cd04278">
    <property type="entry name" value="ZnMc_MMP"/>
    <property type="match status" value="1"/>
</dbReference>
<evidence type="ECO:0000256" key="15">
    <source>
        <dbReference type="PIRSR" id="PIRSR621190-4"/>
    </source>
</evidence>
<feature type="domain" description="Peptidase metallopeptidase" evidence="18">
    <location>
        <begin position="150"/>
        <end position="309"/>
    </location>
</feature>
<sequence length="581" mass="66934">MCGRCLLLVMALAFVTSSPIEVDVSIVEEPESLVVHGQRAPAYSPQDFTSQAEKEAAERFLRHYGYYRKGKPLTMLDVYDERTGIKTGQQRQERDAKSDAIRMFQSYVGLPQTGQLDRKTLEMMTKHRCGVEDIPDDEQNSEQPSSFSVMHDKWEKSRLTWKLSRPTNKIDRTKQKSVIRAALDEWAQVAPLSFQESQFGDVDIDMLFGARDHGDKYPFDGPSKVLAHAYGPIYSTSIKGDVHFDNDETWTTDNAGHGADLLIVATHELGHSLGLKHSRDPNALMYPYYGTTNALGDDDIRAIQYLYGKRIDQRPTTRRPVTYRPPQTARPVYTTTRPTYTLRPRTTSTPPPPLLTLWDAAFHFDVVIKDVHDARHRNVYTGIMGEDFYRFDQDGLLPGYPTSLHQIYQQAPVKADSVFTNPQTQATYFVKDNQVWRYTNFVLDPEFPRSVDPTHFPETVRFVLPFENGRGQTERMFVFGSTWFWEYNFDDPFPGKPQPYQISLYWREVRNDVNYAVTWSDNNMYFISPNSHVVLTRMRQQVNRNEEDGHPEWLQRVCQQVAINLPHQDSAPSHIMAASLH</sequence>
<feature type="binding site" evidence="14">
    <location>
        <position position="285"/>
    </location>
    <ligand>
        <name>Zn(2+)</name>
        <dbReference type="ChEBI" id="CHEBI:29105"/>
        <label>2</label>
        <note>catalytic</note>
    </ligand>
</feature>
<comment type="cofactor">
    <cofactor evidence="14">
        <name>Ca(2+)</name>
        <dbReference type="ChEBI" id="CHEBI:29108"/>
    </cofactor>
    <text evidence="14">Can bind about 5 Ca(2+) ions per subunit.</text>
</comment>
<evidence type="ECO:0000256" key="10">
    <source>
        <dbReference type="ARBA" id="ARBA00023049"/>
    </source>
</evidence>
<dbReference type="InterPro" id="IPR033739">
    <property type="entry name" value="M10A_MMP"/>
</dbReference>
<dbReference type="Pfam" id="PF00045">
    <property type="entry name" value="Hemopexin"/>
    <property type="match status" value="1"/>
</dbReference>
<dbReference type="Gene3D" id="3.40.390.10">
    <property type="entry name" value="Collagenase (Catalytic Domain)"/>
    <property type="match status" value="1"/>
</dbReference>
<dbReference type="SUPFAM" id="SSF55486">
    <property type="entry name" value="Metalloproteases ('zincins'), catalytic domain"/>
    <property type="match status" value="1"/>
</dbReference>
<feature type="signal peptide" evidence="17">
    <location>
        <begin position="1"/>
        <end position="17"/>
    </location>
</feature>
<feature type="binding site" evidence="14">
    <location>
        <position position="241"/>
    </location>
    <ligand>
        <name>Ca(2+)</name>
        <dbReference type="ChEBI" id="CHEBI:29108"/>
        <label>2</label>
    </ligand>
</feature>
<feature type="modified residue" description="Phosphotyrosine; by PKDCC" evidence="15">
    <location>
        <position position="400"/>
    </location>
</feature>
<dbReference type="SMART" id="SM00120">
    <property type="entry name" value="HX"/>
    <property type="match status" value="1"/>
</dbReference>
<feature type="binding site" evidence="13">
    <location>
        <position position="271"/>
    </location>
    <ligand>
        <name>Zn(2+)</name>
        <dbReference type="ChEBI" id="CHEBI:29105"/>
        <label>2</label>
        <note>catalytic</note>
    </ligand>
</feature>
<evidence type="ECO:0000256" key="1">
    <source>
        <dbReference type="ARBA" id="ARBA00004613"/>
    </source>
</evidence>
<dbReference type="GO" id="GO:0008237">
    <property type="term" value="F:metallopeptidase activity"/>
    <property type="evidence" value="ECO:0007669"/>
    <property type="project" value="UniProtKB-KW"/>
</dbReference>
<dbReference type="InterPro" id="IPR001818">
    <property type="entry name" value="Pept_M10_metallopeptidase"/>
</dbReference>
<proteinExistence type="inferred from homology"/>
<feature type="binding site" evidence="14">
    <location>
        <position position="213"/>
    </location>
    <ligand>
        <name>Zn(2+)</name>
        <dbReference type="ChEBI" id="CHEBI:29105"/>
        <label>1</label>
    </ligand>
</feature>
<organism evidence="19 20">
    <name type="scientific">Batillaria attramentaria</name>
    <dbReference type="NCBI Taxonomy" id="370345"/>
    <lineage>
        <taxon>Eukaryota</taxon>
        <taxon>Metazoa</taxon>
        <taxon>Spiralia</taxon>
        <taxon>Lophotrochozoa</taxon>
        <taxon>Mollusca</taxon>
        <taxon>Gastropoda</taxon>
        <taxon>Caenogastropoda</taxon>
        <taxon>Sorbeoconcha</taxon>
        <taxon>Cerithioidea</taxon>
        <taxon>Batillariidae</taxon>
        <taxon>Batillaria</taxon>
    </lineage>
</organism>
<dbReference type="InterPro" id="IPR036375">
    <property type="entry name" value="Hemopexin-like_dom_sf"/>
</dbReference>
<keyword evidence="20" id="KW-1185">Reference proteome</keyword>
<feature type="binding site" evidence="13">
    <location>
        <position position="277"/>
    </location>
    <ligand>
        <name>Zn(2+)</name>
        <dbReference type="ChEBI" id="CHEBI:29105"/>
        <label>2</label>
        <note>catalytic</note>
    </ligand>
</feature>
<evidence type="ECO:0000313" key="20">
    <source>
        <dbReference type="Proteomes" id="UP001519460"/>
    </source>
</evidence>
<comment type="subcellular location">
    <subcellularLocation>
        <location evidence="1">Secreted</location>
    </subcellularLocation>
</comment>
<evidence type="ECO:0000256" key="5">
    <source>
        <dbReference type="ARBA" id="ARBA00022723"/>
    </source>
</evidence>
<accession>A0ABD0J3R8</accession>
<feature type="binding site" evidence="14">
    <location>
        <position position="243"/>
    </location>
    <ligand>
        <name>Zn(2+)</name>
        <dbReference type="ChEBI" id="CHEBI:29105"/>
        <label>1</label>
    </ligand>
</feature>
<feature type="binding site" evidence="14">
    <location>
        <position position="203"/>
    </location>
    <ligand>
        <name>Ca(2+)</name>
        <dbReference type="ChEBI" id="CHEBI:29108"/>
        <label>2</label>
    </ligand>
</feature>
<keyword evidence="4" id="KW-0645">Protease</keyword>
<keyword evidence="7" id="KW-0378">Hydrolase</keyword>
<dbReference type="Pfam" id="PF01471">
    <property type="entry name" value="PG_binding_1"/>
    <property type="match status" value="1"/>
</dbReference>
<comment type="caution">
    <text evidence="19">The sequence shown here is derived from an EMBL/GenBank/DDBJ whole genome shotgun (WGS) entry which is preliminary data.</text>
</comment>
<dbReference type="EMBL" id="JACVVK020000691">
    <property type="protein sequence ID" value="KAK7455714.1"/>
    <property type="molecule type" value="Genomic_DNA"/>
</dbReference>
<feature type="active site" evidence="12">
    <location>
        <position position="268"/>
    </location>
</feature>
<feature type="binding site" evidence="14">
    <location>
        <position position="248"/>
    </location>
    <ligand>
        <name>Ca(2+)</name>
        <dbReference type="ChEBI" id="CHEBI:29108"/>
        <label>1</label>
    </ligand>
</feature>
<feature type="binding site" evidence="14">
    <location>
        <position position="248"/>
    </location>
    <ligand>
        <name>Ca(2+)</name>
        <dbReference type="ChEBI" id="CHEBI:29108"/>
        <label>3</label>
    </ligand>
</feature>
<evidence type="ECO:0000256" key="7">
    <source>
        <dbReference type="ARBA" id="ARBA00022801"/>
    </source>
</evidence>
<evidence type="ECO:0000256" key="12">
    <source>
        <dbReference type="PIRSR" id="PIRSR001191-1"/>
    </source>
</evidence>
<evidence type="ECO:0000256" key="3">
    <source>
        <dbReference type="ARBA" id="ARBA00022525"/>
    </source>
</evidence>
<evidence type="ECO:0000256" key="6">
    <source>
        <dbReference type="ARBA" id="ARBA00022729"/>
    </source>
</evidence>
<evidence type="ECO:0000256" key="2">
    <source>
        <dbReference type="ARBA" id="ARBA00010370"/>
    </source>
</evidence>
<evidence type="ECO:0000259" key="18">
    <source>
        <dbReference type="SMART" id="SM00235"/>
    </source>
</evidence>
<dbReference type="InterPro" id="IPR024079">
    <property type="entry name" value="MetalloPept_cat_dom_sf"/>
</dbReference>
<feature type="binding site" evidence="14">
    <location>
        <position position="220"/>
    </location>
    <ligand>
        <name>Ca(2+)</name>
        <dbReference type="ChEBI" id="CHEBI:29108"/>
        <label>3</label>
    </ligand>
</feature>
<feature type="binding site" evidence="13">
    <location>
        <position position="267"/>
    </location>
    <ligand>
        <name>Zn(2+)</name>
        <dbReference type="ChEBI" id="CHEBI:29105"/>
        <label>2</label>
        <note>catalytic</note>
    </ligand>
</feature>
<keyword evidence="6 17" id="KW-0732">Signal</keyword>
<dbReference type="SMART" id="SM00235">
    <property type="entry name" value="ZnMc"/>
    <property type="match status" value="1"/>
</dbReference>
<evidence type="ECO:0000256" key="17">
    <source>
        <dbReference type="SAM" id="SignalP"/>
    </source>
</evidence>
<evidence type="ECO:0000256" key="14">
    <source>
        <dbReference type="PIRSR" id="PIRSR621190-2"/>
    </source>
</evidence>
<dbReference type="Gene3D" id="2.110.10.10">
    <property type="entry name" value="Hemopexin-like domain"/>
    <property type="match status" value="1"/>
</dbReference>
<dbReference type="AlphaFoldDB" id="A0ABD0J3R8"/>
<keyword evidence="8 13" id="KW-0862">Zinc</keyword>
<dbReference type="InterPro" id="IPR006026">
    <property type="entry name" value="Peptidase_Metallo"/>
</dbReference>
<comment type="similarity">
    <text evidence="2">Belongs to the peptidase M10A family.</text>
</comment>
<keyword evidence="11" id="KW-0865">Zymogen</keyword>
<dbReference type="PANTHER" id="PTHR10201">
    <property type="entry name" value="MATRIX METALLOPROTEINASE"/>
    <property type="match status" value="1"/>
</dbReference>
<gene>
    <name evidence="19" type="ORF">BaRGS_00039454</name>
</gene>
<evidence type="ECO:0000313" key="19">
    <source>
        <dbReference type="EMBL" id="KAK7455714.1"/>
    </source>
</evidence>
<dbReference type="Pfam" id="PF00413">
    <property type="entry name" value="Peptidase_M10"/>
    <property type="match status" value="1"/>
</dbReference>
<feature type="binding site" evidence="14">
    <location>
        <position position="215"/>
    </location>
    <ligand>
        <name>Zn(2+)</name>
        <dbReference type="ChEBI" id="CHEBI:29105"/>
        <label>1</label>
    </ligand>
</feature>
<dbReference type="PIRSF" id="PIRSF001191">
    <property type="entry name" value="Peptidase_M10A_matrix"/>
    <property type="match status" value="1"/>
</dbReference>
<evidence type="ECO:0000256" key="11">
    <source>
        <dbReference type="ARBA" id="ARBA00023145"/>
    </source>
</evidence>
<feature type="repeat" description="Hemopexin" evidence="16">
    <location>
        <begin position="412"/>
        <end position="458"/>
    </location>
</feature>
<feature type="binding site" description="in inhibited form" evidence="14">
    <location>
        <position position="129"/>
    </location>
    <ligand>
        <name>Zn(2+)</name>
        <dbReference type="ChEBI" id="CHEBI:29105"/>
        <label>2</label>
        <note>catalytic</note>
    </ligand>
</feature>
<dbReference type="GO" id="GO:0005576">
    <property type="term" value="C:extracellular region"/>
    <property type="evidence" value="ECO:0007669"/>
    <property type="project" value="UniProtKB-SubCell"/>
</dbReference>
<dbReference type="PROSITE" id="PS51642">
    <property type="entry name" value="HEMOPEXIN_2"/>
    <property type="match status" value="1"/>
</dbReference>
<evidence type="ECO:0000256" key="9">
    <source>
        <dbReference type="ARBA" id="ARBA00022837"/>
    </source>
</evidence>
<keyword evidence="5 13" id="KW-0479">Metal-binding</keyword>
<dbReference type="SUPFAM" id="SSF47090">
    <property type="entry name" value="PGBD-like"/>
    <property type="match status" value="1"/>
</dbReference>
<dbReference type="InterPro" id="IPR021190">
    <property type="entry name" value="Pept_M10A"/>
</dbReference>
<evidence type="ECO:0000256" key="8">
    <source>
        <dbReference type="ARBA" id="ARBA00022833"/>
    </source>
</evidence>
<evidence type="ECO:0000256" key="16">
    <source>
        <dbReference type="PROSITE-ProRule" id="PRU01011"/>
    </source>
</evidence>
<dbReference type="PRINTS" id="PR00138">
    <property type="entry name" value="MATRIXIN"/>
</dbReference>